<comment type="catalytic activity">
    <reaction evidence="1 10">
        <text>D-fructose 6-phosphate + L-glutamine = D-glucosamine 6-phosphate + L-glutamate</text>
        <dbReference type="Rhea" id="RHEA:13237"/>
        <dbReference type="ChEBI" id="CHEBI:29985"/>
        <dbReference type="ChEBI" id="CHEBI:58359"/>
        <dbReference type="ChEBI" id="CHEBI:58725"/>
        <dbReference type="ChEBI" id="CHEBI:61527"/>
        <dbReference type="EC" id="2.6.1.16"/>
    </reaction>
</comment>
<dbReference type="SUPFAM" id="SSF53697">
    <property type="entry name" value="SIS domain"/>
    <property type="match status" value="1"/>
</dbReference>
<reference evidence="13 14" key="1">
    <citation type="journal article" date="2015" name="Nature">
        <title>rRNA introns, odd ribosomes, and small enigmatic genomes across a large radiation of phyla.</title>
        <authorList>
            <person name="Brown C.T."/>
            <person name="Hug L.A."/>
            <person name="Thomas B.C."/>
            <person name="Sharon I."/>
            <person name="Castelle C.J."/>
            <person name="Singh A."/>
            <person name="Wilkins M.J."/>
            <person name="Williams K.H."/>
            <person name="Banfield J.F."/>
        </authorList>
    </citation>
    <scope>NUCLEOTIDE SEQUENCE [LARGE SCALE GENOMIC DNA]</scope>
</reference>
<accession>A0A837HNX6</accession>
<dbReference type="NCBIfam" id="TIGR01135">
    <property type="entry name" value="glmS"/>
    <property type="match status" value="1"/>
</dbReference>
<dbReference type="PANTHER" id="PTHR10937">
    <property type="entry name" value="GLUCOSAMINE--FRUCTOSE-6-PHOSPHATE AMINOTRANSFERASE, ISOMERIZING"/>
    <property type="match status" value="1"/>
</dbReference>
<dbReference type="FunFam" id="3.60.20.10:FF:000006">
    <property type="entry name" value="Glutamine--fructose-6-phosphate aminotransferase [isomerizing]"/>
    <property type="match status" value="1"/>
</dbReference>
<dbReference type="EC" id="2.6.1.16" evidence="3 10"/>
<dbReference type="GO" id="GO:0006047">
    <property type="term" value="P:UDP-N-acetylglucosamine metabolic process"/>
    <property type="evidence" value="ECO:0007669"/>
    <property type="project" value="TreeGrafter"/>
</dbReference>
<dbReference type="GO" id="GO:0006002">
    <property type="term" value="P:fructose 6-phosphate metabolic process"/>
    <property type="evidence" value="ECO:0007669"/>
    <property type="project" value="TreeGrafter"/>
</dbReference>
<keyword evidence="5 10" id="KW-0963">Cytoplasm</keyword>
<dbReference type="Proteomes" id="UP000033998">
    <property type="component" value="Unassembled WGS sequence"/>
</dbReference>
<dbReference type="Pfam" id="PF01380">
    <property type="entry name" value="SIS"/>
    <property type="match status" value="2"/>
</dbReference>
<feature type="domain" description="Glutamine amidotransferase type-2" evidence="11">
    <location>
        <begin position="2"/>
        <end position="223"/>
    </location>
</feature>
<feature type="active site" description="For Fru-6P isomerization activity" evidence="10">
    <location>
        <position position="609"/>
    </location>
</feature>
<dbReference type="PROSITE" id="PS51464">
    <property type="entry name" value="SIS"/>
    <property type="match status" value="2"/>
</dbReference>
<sequence length="614" mass="67629">MCGIVGYIGKKQAYPVLIKGLERLEYRGYDSAGVALLENGAFSVYKKKGKVAELSKFVKNKNIKNFSGGVGIAHTRWATHGIPSDRNAHPHLSNNGDIVIVHNGIIENYLSIKKVLLKKNYKFKSDTDTEVLANLIEDIKNNAKVSIDEAVRLALLQVTGAYAILVLSKDEPNTMVVAKIGSPAVVGIGKGEFFVASDATPIVEHTKKVVYLEDREIAIIKNGKLRIKTIDNKIKNLYVQKLETKIEELEKNGFPHFMLKEIFEQPESLRNTMRGRILVDKGGIKFGGLEKFGKELRSLKSLTITAMGTARFTGLVGEYAFEELAKIPTKVEYSSEFAYRDASVDINTGFIAISQSGETADTLNAVKEAKRKNMLTLGVVNVIGSSIARAVDAGIYNHAGPETAVASTKASTSQVLILIMLAVYLGRMRDLSKAKAQEILKEMQRLPNLAEKILKNANEIKKLAKKYSKNNNFFFLGRKYNAGAAMEGALKLKECSYIHAEGINATELKHGPLSLIDKNFPSLVIAPNDSMYEKSKTGIQEIKARGGRVIAVATEGNREIKTIADDVIYIPKTLEILTPILAFIPMQLFAYYIAVERGNDVDKPRNLAKSVTVE</sequence>
<keyword evidence="7 10" id="KW-0808">Transferase</keyword>
<dbReference type="Gene3D" id="3.60.20.10">
    <property type="entry name" value="Glutamine Phosphoribosylpyrophosphate, subunit 1, domain 1"/>
    <property type="match status" value="1"/>
</dbReference>
<feature type="domain" description="SIS" evidence="12">
    <location>
        <begin position="463"/>
        <end position="604"/>
    </location>
</feature>
<dbReference type="InterPro" id="IPR005855">
    <property type="entry name" value="GFAT"/>
</dbReference>
<dbReference type="Pfam" id="PF13522">
    <property type="entry name" value="GATase_6"/>
    <property type="match status" value="1"/>
</dbReference>
<evidence type="ECO:0000256" key="3">
    <source>
        <dbReference type="ARBA" id="ARBA00012916"/>
    </source>
</evidence>
<dbReference type="HAMAP" id="MF_00164">
    <property type="entry name" value="GlmS"/>
    <property type="match status" value="1"/>
</dbReference>
<dbReference type="PANTHER" id="PTHR10937:SF0">
    <property type="entry name" value="GLUTAMINE--FRUCTOSE-6-PHOSPHATE TRANSAMINASE (ISOMERIZING)"/>
    <property type="match status" value="1"/>
</dbReference>
<comment type="function">
    <text evidence="10">Catalyzes the first step in hexosamine metabolism, converting fructose-6P into glucosamine-6P using glutamine as a nitrogen source.</text>
</comment>
<keyword evidence="9" id="KW-0315">Glutamine amidotransferase</keyword>
<evidence type="ECO:0000256" key="9">
    <source>
        <dbReference type="ARBA" id="ARBA00022962"/>
    </source>
</evidence>
<dbReference type="InterPro" id="IPR035466">
    <property type="entry name" value="GlmS/AgaS_SIS"/>
</dbReference>
<dbReference type="NCBIfam" id="NF001484">
    <property type="entry name" value="PRK00331.1"/>
    <property type="match status" value="1"/>
</dbReference>
<dbReference type="GO" id="GO:0006487">
    <property type="term" value="P:protein N-linked glycosylation"/>
    <property type="evidence" value="ECO:0007669"/>
    <property type="project" value="TreeGrafter"/>
</dbReference>
<keyword evidence="6 10" id="KW-0032">Aminotransferase</keyword>
<evidence type="ECO:0000313" key="13">
    <source>
        <dbReference type="EMBL" id="KKR02174.1"/>
    </source>
</evidence>
<evidence type="ECO:0000256" key="7">
    <source>
        <dbReference type="ARBA" id="ARBA00022679"/>
    </source>
</evidence>
<gene>
    <name evidence="10" type="primary">glmS</name>
    <name evidence="13" type="ORF">UT27_C0002G0033</name>
</gene>
<evidence type="ECO:0000256" key="8">
    <source>
        <dbReference type="ARBA" id="ARBA00022737"/>
    </source>
</evidence>
<comment type="caution">
    <text evidence="13">The sequence shown here is derived from an EMBL/GenBank/DDBJ whole genome shotgun (WGS) entry which is preliminary data.</text>
</comment>
<dbReference type="CDD" id="cd05009">
    <property type="entry name" value="SIS_GlmS_GlmD_2"/>
    <property type="match status" value="1"/>
</dbReference>
<evidence type="ECO:0000259" key="12">
    <source>
        <dbReference type="PROSITE" id="PS51464"/>
    </source>
</evidence>
<feature type="domain" description="SIS" evidence="12">
    <location>
        <begin position="292"/>
        <end position="431"/>
    </location>
</feature>
<dbReference type="AlphaFoldDB" id="A0A837HNX6"/>
<dbReference type="GO" id="GO:0004360">
    <property type="term" value="F:glutamine-fructose-6-phosphate transaminase (isomerizing) activity"/>
    <property type="evidence" value="ECO:0007669"/>
    <property type="project" value="UniProtKB-UniRule"/>
</dbReference>
<evidence type="ECO:0000313" key="14">
    <source>
        <dbReference type="Proteomes" id="UP000033998"/>
    </source>
</evidence>
<comment type="subunit">
    <text evidence="10">Homodimer.</text>
</comment>
<evidence type="ECO:0000256" key="1">
    <source>
        <dbReference type="ARBA" id="ARBA00001031"/>
    </source>
</evidence>
<dbReference type="InterPro" id="IPR017932">
    <property type="entry name" value="GATase_2_dom"/>
</dbReference>
<dbReference type="CDD" id="cd00714">
    <property type="entry name" value="GFAT"/>
    <property type="match status" value="1"/>
</dbReference>
<keyword evidence="8" id="KW-0677">Repeat</keyword>
<dbReference type="InterPro" id="IPR001347">
    <property type="entry name" value="SIS_dom"/>
</dbReference>
<dbReference type="InterPro" id="IPR047084">
    <property type="entry name" value="GFAT_N"/>
</dbReference>
<dbReference type="SUPFAM" id="SSF56235">
    <property type="entry name" value="N-terminal nucleophile aminohydrolases (Ntn hydrolases)"/>
    <property type="match status" value="1"/>
</dbReference>
<evidence type="ECO:0000256" key="4">
    <source>
        <dbReference type="ARBA" id="ARBA00016090"/>
    </source>
</evidence>
<dbReference type="GO" id="GO:0097367">
    <property type="term" value="F:carbohydrate derivative binding"/>
    <property type="evidence" value="ECO:0007669"/>
    <property type="project" value="InterPro"/>
</dbReference>
<proteinExistence type="inferred from homology"/>
<feature type="initiator methionine" description="Removed" evidence="10">
    <location>
        <position position="1"/>
    </location>
</feature>
<evidence type="ECO:0000256" key="2">
    <source>
        <dbReference type="ARBA" id="ARBA00004496"/>
    </source>
</evidence>
<dbReference type="EMBL" id="LBWE01000002">
    <property type="protein sequence ID" value="KKR02174.1"/>
    <property type="molecule type" value="Genomic_DNA"/>
</dbReference>
<dbReference type="GO" id="GO:0005975">
    <property type="term" value="P:carbohydrate metabolic process"/>
    <property type="evidence" value="ECO:0007669"/>
    <property type="project" value="UniProtKB-UniRule"/>
</dbReference>
<feature type="active site" description="Nucleophile; for GATase activity" evidence="10">
    <location>
        <position position="2"/>
    </location>
</feature>
<dbReference type="InterPro" id="IPR035490">
    <property type="entry name" value="GlmS/FrlB_SIS"/>
</dbReference>
<evidence type="ECO:0000256" key="5">
    <source>
        <dbReference type="ARBA" id="ARBA00022490"/>
    </source>
</evidence>
<comment type="subcellular location">
    <subcellularLocation>
        <location evidence="2 10">Cytoplasm</location>
    </subcellularLocation>
</comment>
<dbReference type="InterPro" id="IPR029055">
    <property type="entry name" value="Ntn_hydrolases_N"/>
</dbReference>
<evidence type="ECO:0000256" key="10">
    <source>
        <dbReference type="HAMAP-Rule" id="MF_00164"/>
    </source>
</evidence>
<dbReference type="FunFam" id="3.40.50.10490:FF:000001">
    <property type="entry name" value="Glutamine--fructose-6-phosphate aminotransferase [isomerizing]"/>
    <property type="match status" value="1"/>
</dbReference>
<organism evidence="13 14">
    <name type="scientific">Candidatus Nomurabacteria bacterium GW2011_GWD2_39_12</name>
    <dbReference type="NCBI Taxonomy" id="1618759"/>
    <lineage>
        <taxon>Bacteria</taxon>
        <taxon>Candidatus Nomuraibacteriota</taxon>
    </lineage>
</organism>
<dbReference type="InterPro" id="IPR046348">
    <property type="entry name" value="SIS_dom_sf"/>
</dbReference>
<evidence type="ECO:0000259" key="11">
    <source>
        <dbReference type="PROSITE" id="PS51278"/>
    </source>
</evidence>
<protein>
    <recommendedName>
        <fullName evidence="4 10">Glutamine--fructose-6-phosphate aminotransferase [isomerizing]</fullName>
        <ecNumber evidence="3 10">2.6.1.16</ecNumber>
    </recommendedName>
    <alternativeName>
        <fullName evidence="10">D-fructose-6-phosphate amidotransferase</fullName>
    </alternativeName>
    <alternativeName>
        <fullName evidence="10">GFAT</fullName>
    </alternativeName>
    <alternativeName>
        <fullName evidence="10">Glucosamine-6-phosphate synthase</fullName>
    </alternativeName>
    <alternativeName>
        <fullName evidence="10">Hexosephosphate aminotransferase</fullName>
    </alternativeName>
    <alternativeName>
        <fullName evidence="10">L-glutamine--D-fructose-6-phosphate amidotransferase</fullName>
    </alternativeName>
</protein>
<dbReference type="GO" id="GO:0005829">
    <property type="term" value="C:cytosol"/>
    <property type="evidence" value="ECO:0007669"/>
    <property type="project" value="TreeGrafter"/>
</dbReference>
<name>A0A837HNX6_9BACT</name>
<dbReference type="Gene3D" id="3.40.50.10490">
    <property type="entry name" value="Glucose-6-phosphate isomerase like protein, domain 1"/>
    <property type="match status" value="2"/>
</dbReference>
<dbReference type="CDD" id="cd05008">
    <property type="entry name" value="SIS_GlmS_GlmD_1"/>
    <property type="match status" value="1"/>
</dbReference>
<dbReference type="PROSITE" id="PS51278">
    <property type="entry name" value="GATASE_TYPE_2"/>
    <property type="match status" value="1"/>
</dbReference>
<evidence type="ECO:0000256" key="6">
    <source>
        <dbReference type="ARBA" id="ARBA00022576"/>
    </source>
</evidence>